<evidence type="ECO:0000256" key="1">
    <source>
        <dbReference type="SAM" id="SignalP"/>
    </source>
</evidence>
<keyword evidence="1" id="KW-0732">Signal</keyword>
<dbReference type="EMBL" id="AP018365">
    <property type="protein sequence ID" value="BBA99934.1"/>
    <property type="molecule type" value="Genomic_DNA"/>
</dbReference>
<name>A0A7U3VQS5_9ACTN</name>
<sequence>MNPGRTARRGLVLAAVVVLAAATPGHAYTDTSKTSQQTSGGSGNGVLTAGAGAVTISYPSGSTGSTHTIASVDVNWTPPACWIGPIADPVTFKKDVLAGVKATNVPGQANYALEAMDQYKQHYDSGYTWDGSGKGYKDFNVDQEGKGMFWGAVENPDAPDSLDKFSCNSTIPFFVPNGQRPPAGTPNVITPEMLSKLAYAHTKVPGVTIETNPVDTQTVNLPTWVRLEEKYTPVKVRASVDLGGGQQIWAETTARPTSVHIDPGTSDATVYPASGDCPIAADGTVGADYDGDAAADPPCGVTYLKSTGATGSFDLDVTATWSVGWTGSDGTGGTLPDGRIEQPRQVTVQEIQSVNR</sequence>
<proteinExistence type="predicted"/>
<feature type="chain" id="PRO_5039290112" evidence="1">
    <location>
        <begin position="28"/>
        <end position="356"/>
    </location>
</feature>
<gene>
    <name evidence="2" type="ORF">RVR_6775</name>
</gene>
<evidence type="ECO:0000313" key="3">
    <source>
        <dbReference type="Proteomes" id="UP000595703"/>
    </source>
</evidence>
<evidence type="ECO:0000313" key="2">
    <source>
        <dbReference type="EMBL" id="BBA99934.1"/>
    </source>
</evidence>
<dbReference type="Proteomes" id="UP000595703">
    <property type="component" value="Chromosome"/>
</dbReference>
<organism evidence="2 3">
    <name type="scientific">Actinacidiphila reveromycinica</name>
    <dbReference type="NCBI Taxonomy" id="659352"/>
    <lineage>
        <taxon>Bacteria</taxon>
        <taxon>Bacillati</taxon>
        <taxon>Actinomycetota</taxon>
        <taxon>Actinomycetes</taxon>
        <taxon>Kitasatosporales</taxon>
        <taxon>Streptomycetaceae</taxon>
        <taxon>Actinacidiphila</taxon>
    </lineage>
</organism>
<reference evidence="2 3" key="1">
    <citation type="journal article" date="2010" name="J. Bacteriol.">
        <title>Biochemical characterization of a novel indole prenyltransferase from Streptomyces sp. SN-593.</title>
        <authorList>
            <person name="Takahashi S."/>
            <person name="Takagi H."/>
            <person name="Toyoda A."/>
            <person name="Uramoto M."/>
            <person name="Nogawa T."/>
            <person name="Ueki M."/>
            <person name="Sakaki Y."/>
            <person name="Osada H."/>
        </authorList>
    </citation>
    <scope>NUCLEOTIDE SEQUENCE [LARGE SCALE GENOMIC DNA]</scope>
    <source>
        <strain evidence="2 3">SN-593</strain>
    </source>
</reference>
<reference evidence="2 3" key="2">
    <citation type="journal article" date="2011" name="J. Antibiot.">
        <title>Furaquinocins I and J: novel polyketide isoprenoid hybrid compounds from Streptomyces reveromyceticus SN-593.</title>
        <authorList>
            <person name="Panthee S."/>
            <person name="Takahashi S."/>
            <person name="Takagi H."/>
            <person name="Nogawa T."/>
            <person name="Oowada E."/>
            <person name="Uramoto M."/>
            <person name="Osada H."/>
        </authorList>
    </citation>
    <scope>NUCLEOTIDE SEQUENCE [LARGE SCALE GENOMIC DNA]</scope>
    <source>
        <strain evidence="2 3">SN-593</strain>
    </source>
</reference>
<accession>A0A7U3VQS5</accession>
<dbReference type="AlphaFoldDB" id="A0A7U3VQS5"/>
<dbReference type="KEGG" id="arev:RVR_6775"/>
<keyword evidence="3" id="KW-1185">Reference proteome</keyword>
<reference evidence="2 3" key="4">
    <citation type="journal article" date="2020" name="Sci. Rep.">
        <title>beta-carboline chemical signals induce reveromycin production through a LuxR family regulator in Streptomyces sp. SN-593.</title>
        <authorList>
            <person name="Panthee S."/>
            <person name="Kito N."/>
            <person name="Hayashi T."/>
            <person name="Shimizu T."/>
            <person name="Ishikawa J."/>
            <person name="Hamamoto H."/>
            <person name="Osada H."/>
            <person name="Takahashi S."/>
        </authorList>
    </citation>
    <scope>NUCLEOTIDE SEQUENCE [LARGE SCALE GENOMIC DNA]</scope>
    <source>
        <strain evidence="2 3">SN-593</strain>
    </source>
</reference>
<reference evidence="2 3" key="3">
    <citation type="journal article" date="2011" name="Nat. Chem. Biol.">
        <title>Reveromycin A biosynthesis uses RevG and RevJ for stereospecific spiroacetal formation.</title>
        <authorList>
            <person name="Takahashi S."/>
            <person name="Toyoda A."/>
            <person name="Sekiyama Y."/>
            <person name="Takagi H."/>
            <person name="Nogawa T."/>
            <person name="Uramoto M."/>
            <person name="Suzuki R."/>
            <person name="Koshino H."/>
            <person name="Kumano T."/>
            <person name="Panthee S."/>
            <person name="Dairi T."/>
            <person name="Ishikawa J."/>
            <person name="Ikeda H."/>
            <person name="Sakaki Y."/>
            <person name="Osada H."/>
        </authorList>
    </citation>
    <scope>NUCLEOTIDE SEQUENCE [LARGE SCALE GENOMIC DNA]</scope>
    <source>
        <strain evidence="2 3">SN-593</strain>
    </source>
</reference>
<feature type="signal peptide" evidence="1">
    <location>
        <begin position="1"/>
        <end position="27"/>
    </location>
</feature>
<protein>
    <submittedName>
        <fullName evidence="2">Putative secreted protein</fullName>
    </submittedName>
</protein>